<accession>Q476D0</accession>
<protein>
    <submittedName>
        <fullName evidence="2">Uncharacterized protein</fullName>
    </submittedName>
</protein>
<dbReference type="KEGG" id="reu:Reut_A0371"/>
<name>Q476D0_CUPPJ</name>
<dbReference type="HOGENOM" id="CLU_1802904_0_0_4"/>
<evidence type="ECO:0000256" key="1">
    <source>
        <dbReference type="SAM" id="MobiDB-lite"/>
    </source>
</evidence>
<dbReference type="AlphaFoldDB" id="Q476D0"/>
<organism evidence="2">
    <name type="scientific">Cupriavidus pinatubonensis (strain JMP 134 / LMG 1197)</name>
    <name type="common">Cupriavidus necator (strain JMP 134)</name>
    <dbReference type="NCBI Taxonomy" id="264198"/>
    <lineage>
        <taxon>Bacteria</taxon>
        <taxon>Pseudomonadati</taxon>
        <taxon>Pseudomonadota</taxon>
        <taxon>Betaproteobacteria</taxon>
        <taxon>Burkholderiales</taxon>
        <taxon>Burkholderiaceae</taxon>
        <taxon>Cupriavidus</taxon>
    </lineage>
</organism>
<feature type="region of interest" description="Disordered" evidence="1">
    <location>
        <begin position="122"/>
        <end position="143"/>
    </location>
</feature>
<dbReference type="EMBL" id="CP000090">
    <property type="protein sequence ID" value="AAZ59753.1"/>
    <property type="molecule type" value="Genomic_DNA"/>
</dbReference>
<sequence>MGETLLKKGNVINRRTDGHGRRRFNPSARALPPCSAPLSQRGGAPSVGDRSAHPSTFEMARPVIWPQTAHIDGRCLHARVPLQQGGQVLIAMQTVAESGYPGFDLTTWFMLTGPAGFDAPALACSQEPSTQTGHESKEIGRSP</sequence>
<feature type="compositionally biased region" description="Basic and acidic residues" evidence="1">
    <location>
        <begin position="134"/>
        <end position="143"/>
    </location>
</feature>
<evidence type="ECO:0000313" key="2">
    <source>
        <dbReference type="EMBL" id="AAZ59753.1"/>
    </source>
</evidence>
<feature type="region of interest" description="Disordered" evidence="1">
    <location>
        <begin position="1"/>
        <end position="54"/>
    </location>
</feature>
<gene>
    <name evidence="2" type="ordered locus">Reut_A0371</name>
</gene>
<reference evidence="2" key="1">
    <citation type="submission" date="2005-08" db="EMBL/GenBank/DDBJ databases">
        <title>Complete sequence of Chromosome1 of Ralstonia eutropha JMP134.</title>
        <authorList>
            <person name="Copeland A."/>
            <person name="Lucas S."/>
            <person name="Lapidus A."/>
            <person name="Barry K."/>
            <person name="Detter J.C."/>
            <person name="Glavina T."/>
            <person name="Hammon N."/>
            <person name="Israni S."/>
            <person name="Pitluck S."/>
            <person name="Goltsman E."/>
            <person name="Martinez M."/>
            <person name="Schmutz J."/>
            <person name="Larimer F."/>
            <person name="Land M."/>
            <person name="Lykidis A."/>
            <person name="Richardson P."/>
        </authorList>
    </citation>
    <scope>NUCLEOTIDE SEQUENCE</scope>
    <source>
        <strain evidence="2">JMP134</strain>
    </source>
</reference>
<proteinExistence type="predicted"/>
<dbReference type="STRING" id="264198.Reut_A0371"/>